<dbReference type="SUPFAM" id="SSF49599">
    <property type="entry name" value="TRAF domain-like"/>
    <property type="match status" value="1"/>
</dbReference>
<reference evidence="2" key="2">
    <citation type="submission" date="2021-12" db="EMBL/GenBank/DDBJ databases">
        <title>Resequencing data analysis of finger millet.</title>
        <authorList>
            <person name="Hatakeyama M."/>
            <person name="Aluri S."/>
            <person name="Balachadran M.T."/>
            <person name="Sivarajan S.R."/>
            <person name="Poveda L."/>
            <person name="Shimizu-Inatsugi R."/>
            <person name="Schlapbach R."/>
            <person name="Sreeman S.M."/>
            <person name="Shimizu K.K."/>
        </authorList>
    </citation>
    <scope>NUCLEOTIDE SEQUENCE</scope>
</reference>
<accession>A0AAV5FPU9</accession>
<dbReference type="InterPro" id="IPR045005">
    <property type="entry name" value="BPM1-6"/>
</dbReference>
<protein>
    <recommendedName>
        <fullName evidence="1">MATH domain-containing protein</fullName>
    </recommendedName>
</protein>
<dbReference type="Gene3D" id="2.60.210.10">
    <property type="entry name" value="Apoptosis, Tumor Necrosis Factor Receptor Associated Protein 2, Chain A"/>
    <property type="match status" value="1"/>
</dbReference>
<dbReference type="InterPro" id="IPR002083">
    <property type="entry name" value="MATH/TRAF_dom"/>
</dbReference>
<keyword evidence="3" id="KW-1185">Reference proteome</keyword>
<dbReference type="PANTHER" id="PTHR26379:SF187">
    <property type="entry name" value="OS07G0655300 PROTEIN"/>
    <property type="match status" value="1"/>
</dbReference>
<dbReference type="Proteomes" id="UP001054889">
    <property type="component" value="Unassembled WGS sequence"/>
</dbReference>
<proteinExistence type="predicted"/>
<gene>
    <name evidence="2" type="primary">gb25554</name>
    <name evidence="2" type="ORF">PR202_gb25554</name>
</gene>
<evidence type="ECO:0000313" key="3">
    <source>
        <dbReference type="Proteomes" id="UP001054889"/>
    </source>
</evidence>
<dbReference type="EMBL" id="BQKI01000090">
    <property type="protein sequence ID" value="GJN36672.1"/>
    <property type="molecule type" value="Genomic_DNA"/>
</dbReference>
<dbReference type="CDD" id="cd00121">
    <property type="entry name" value="MATH"/>
    <property type="match status" value="1"/>
</dbReference>
<dbReference type="GO" id="GO:0016567">
    <property type="term" value="P:protein ubiquitination"/>
    <property type="evidence" value="ECO:0007669"/>
    <property type="project" value="InterPro"/>
</dbReference>
<evidence type="ECO:0000259" key="1">
    <source>
        <dbReference type="PROSITE" id="PS50144"/>
    </source>
</evidence>
<evidence type="ECO:0000313" key="2">
    <source>
        <dbReference type="EMBL" id="GJN36672.1"/>
    </source>
</evidence>
<dbReference type="InterPro" id="IPR008974">
    <property type="entry name" value="TRAF-like"/>
</dbReference>
<dbReference type="PANTHER" id="PTHR26379">
    <property type="entry name" value="BTB/POZ AND MATH DOMAIN-CONTAINING PROTEIN 1"/>
    <property type="match status" value="1"/>
</dbReference>
<dbReference type="AlphaFoldDB" id="A0AAV5FPU9"/>
<feature type="domain" description="MATH" evidence="1">
    <location>
        <begin position="18"/>
        <end position="151"/>
    </location>
</feature>
<dbReference type="PROSITE" id="PS50144">
    <property type="entry name" value="MATH"/>
    <property type="match status" value="1"/>
</dbReference>
<comment type="caution">
    <text evidence="2">The sequence shown here is derived from an EMBL/GenBank/DDBJ whole genome shotgun (WGS) entry which is preliminary data.</text>
</comment>
<organism evidence="2 3">
    <name type="scientific">Eleusine coracana subsp. coracana</name>
    <dbReference type="NCBI Taxonomy" id="191504"/>
    <lineage>
        <taxon>Eukaryota</taxon>
        <taxon>Viridiplantae</taxon>
        <taxon>Streptophyta</taxon>
        <taxon>Embryophyta</taxon>
        <taxon>Tracheophyta</taxon>
        <taxon>Spermatophyta</taxon>
        <taxon>Magnoliopsida</taxon>
        <taxon>Liliopsida</taxon>
        <taxon>Poales</taxon>
        <taxon>Poaceae</taxon>
        <taxon>PACMAD clade</taxon>
        <taxon>Chloridoideae</taxon>
        <taxon>Cynodonteae</taxon>
        <taxon>Eleusininae</taxon>
        <taxon>Eleusine</taxon>
    </lineage>
</organism>
<sequence>MALACFRAFCAGDPEIVPRHHVFEIKGYRNLLNTLKRNEYVSSETFEAGGYDWRILYFPLGSSSAMSGYSSVYLELMTPGASAWAKFELTVVPYRPPGREACHPFELYSSRVFKHGDASAMCGTHSFFERWKLSALGPYIRGDSFRIECAISVYDYRRPY</sequence>
<dbReference type="Pfam" id="PF22486">
    <property type="entry name" value="MATH_2"/>
    <property type="match status" value="1"/>
</dbReference>
<reference evidence="2" key="1">
    <citation type="journal article" date="2018" name="DNA Res.">
        <title>Multiple hybrid de novo genome assembly of finger millet, an orphan allotetraploid crop.</title>
        <authorList>
            <person name="Hatakeyama M."/>
            <person name="Aluri S."/>
            <person name="Balachadran M.T."/>
            <person name="Sivarajan S.R."/>
            <person name="Patrignani A."/>
            <person name="Gruter S."/>
            <person name="Poveda L."/>
            <person name="Shimizu-Inatsugi R."/>
            <person name="Baeten J."/>
            <person name="Francoijs K.J."/>
            <person name="Nataraja K.N."/>
            <person name="Reddy Y.A.N."/>
            <person name="Phadnis S."/>
            <person name="Ravikumar R.L."/>
            <person name="Schlapbach R."/>
            <person name="Sreeman S.M."/>
            <person name="Shimizu K.K."/>
        </authorList>
    </citation>
    <scope>NUCLEOTIDE SEQUENCE</scope>
</reference>
<name>A0AAV5FPU9_ELECO</name>